<keyword evidence="5" id="KW-1185">Reference proteome</keyword>
<accession>L9K1B7</accession>
<dbReference type="Proteomes" id="UP000011518">
    <property type="component" value="Unassembled WGS sequence"/>
</dbReference>
<dbReference type="GO" id="GO:0000977">
    <property type="term" value="F:RNA polymerase II transcription regulatory region sequence-specific DNA binding"/>
    <property type="evidence" value="ECO:0007669"/>
    <property type="project" value="TreeGrafter"/>
</dbReference>
<dbReference type="EMBL" id="KB320921">
    <property type="protein sequence ID" value="ELW56453.1"/>
    <property type="molecule type" value="Genomic_DNA"/>
</dbReference>
<organism evidence="4 5">
    <name type="scientific">Tupaia chinensis</name>
    <name type="common">Chinese tree shrew</name>
    <name type="synonym">Tupaia belangeri chinensis</name>
    <dbReference type="NCBI Taxonomy" id="246437"/>
    <lineage>
        <taxon>Eukaryota</taxon>
        <taxon>Metazoa</taxon>
        <taxon>Chordata</taxon>
        <taxon>Craniata</taxon>
        <taxon>Vertebrata</taxon>
        <taxon>Euteleostomi</taxon>
        <taxon>Mammalia</taxon>
        <taxon>Eutheria</taxon>
        <taxon>Euarchontoglires</taxon>
        <taxon>Scandentia</taxon>
        <taxon>Tupaiidae</taxon>
        <taxon>Tupaia</taxon>
    </lineage>
</organism>
<gene>
    <name evidence="4" type="ORF">TREES_T100020769</name>
</gene>
<dbReference type="GO" id="GO:0005634">
    <property type="term" value="C:nucleus"/>
    <property type="evidence" value="ECO:0007669"/>
    <property type="project" value="TreeGrafter"/>
</dbReference>
<keyword evidence="4" id="KW-0238">DNA-binding</keyword>
<reference evidence="5" key="2">
    <citation type="journal article" date="2013" name="Nat. Commun.">
        <title>Genome of the Chinese tree shrew.</title>
        <authorList>
            <person name="Fan Y."/>
            <person name="Huang Z.Y."/>
            <person name="Cao C.C."/>
            <person name="Chen C.S."/>
            <person name="Chen Y.X."/>
            <person name="Fan D.D."/>
            <person name="He J."/>
            <person name="Hou H.L."/>
            <person name="Hu L."/>
            <person name="Hu X.T."/>
            <person name="Jiang X.T."/>
            <person name="Lai R."/>
            <person name="Lang Y.S."/>
            <person name="Liang B."/>
            <person name="Liao S.G."/>
            <person name="Mu D."/>
            <person name="Ma Y.Y."/>
            <person name="Niu Y.Y."/>
            <person name="Sun X.Q."/>
            <person name="Xia J.Q."/>
            <person name="Xiao J."/>
            <person name="Xiong Z.Q."/>
            <person name="Xu L."/>
            <person name="Yang L."/>
            <person name="Zhang Y."/>
            <person name="Zhao W."/>
            <person name="Zhao X.D."/>
            <person name="Zheng Y.T."/>
            <person name="Zhou J.M."/>
            <person name="Zhu Y.B."/>
            <person name="Zhang G.J."/>
            <person name="Wang J."/>
            <person name="Yao Y.G."/>
        </authorList>
    </citation>
    <scope>NUCLEOTIDE SEQUENCE [LARGE SCALE GENOMIC DNA]</scope>
</reference>
<keyword evidence="1" id="KW-0175">Coiled coil</keyword>
<dbReference type="InterPro" id="IPR057476">
    <property type="entry name" value="Cux_N"/>
</dbReference>
<name>L9K1B7_TUPCH</name>
<evidence type="ECO:0000256" key="1">
    <source>
        <dbReference type="ARBA" id="ARBA00023054"/>
    </source>
</evidence>
<dbReference type="STRING" id="246437.L9K1B7"/>
<evidence type="ECO:0000313" key="5">
    <source>
        <dbReference type="Proteomes" id="UP000011518"/>
    </source>
</evidence>
<keyword evidence="4" id="KW-0371">Homeobox</keyword>
<dbReference type="InParanoid" id="L9K1B7"/>
<evidence type="ECO:0000259" key="3">
    <source>
        <dbReference type="Pfam" id="PF25398"/>
    </source>
</evidence>
<reference evidence="5" key="1">
    <citation type="submission" date="2012-07" db="EMBL/GenBank/DDBJ databases">
        <title>Genome of the Chinese tree shrew, a rising model animal genetically related to primates.</title>
        <authorList>
            <person name="Zhang G."/>
            <person name="Fan Y."/>
            <person name="Yao Y."/>
            <person name="Huang Z."/>
        </authorList>
    </citation>
    <scope>NUCLEOTIDE SEQUENCE [LARGE SCALE GENOMIC DNA]</scope>
</reference>
<evidence type="ECO:0000256" key="2">
    <source>
        <dbReference type="SAM" id="MobiDB-lite"/>
    </source>
</evidence>
<sequence>MERAAAPLLDAFSHRVLESKAPGAPLDCSVPGDGPRDKSQMPREGSTGASYPAPESPQCPGGASLPATLHPVEQCALGVRPARASSALAAPGQPLDSARWMLCVAGAKLKVSGVWARCSRELDATATVLANRQDESEQSRKRLIEQSREFKKNTPEPLAHVDHHIPNVHKGNSTYKDIVGWRGLRAYLWQGSSVSEGCAHLRGGPATFSQANSADSSIVFKSCCPLYSYWG</sequence>
<feature type="domain" description="Cux N-terminal" evidence="3">
    <location>
        <begin position="118"/>
        <end position="156"/>
    </location>
</feature>
<dbReference type="Pfam" id="PF25398">
    <property type="entry name" value="CUX1_N"/>
    <property type="match status" value="1"/>
</dbReference>
<feature type="region of interest" description="Disordered" evidence="2">
    <location>
        <begin position="21"/>
        <end position="64"/>
    </location>
</feature>
<proteinExistence type="predicted"/>
<dbReference type="PANTHER" id="PTHR14043:SF4">
    <property type="entry name" value="HOMEOBOX PROTEIN CUT-LIKE 1"/>
    <property type="match status" value="1"/>
</dbReference>
<protein>
    <submittedName>
        <fullName evidence="4">Homeobox protein cut-like 1</fullName>
    </submittedName>
</protein>
<dbReference type="GO" id="GO:0000981">
    <property type="term" value="F:DNA-binding transcription factor activity, RNA polymerase II-specific"/>
    <property type="evidence" value="ECO:0007669"/>
    <property type="project" value="TreeGrafter"/>
</dbReference>
<dbReference type="PANTHER" id="PTHR14043">
    <property type="entry name" value="CCAAT DISPLACEMENT PROTEIN-RELATED"/>
    <property type="match status" value="1"/>
</dbReference>
<evidence type="ECO:0000313" key="4">
    <source>
        <dbReference type="EMBL" id="ELW56453.1"/>
    </source>
</evidence>
<dbReference type="AlphaFoldDB" id="L9K1B7"/>